<proteinExistence type="inferred from homology"/>
<evidence type="ECO:0000256" key="9">
    <source>
        <dbReference type="ARBA" id="ARBA00023224"/>
    </source>
</evidence>
<dbReference type="RefSeq" id="XP_005190189.2">
    <property type="nucleotide sequence ID" value="XM_005190132.2"/>
</dbReference>
<keyword evidence="6 10" id="KW-1133">Transmembrane helix</keyword>
<comment type="caution">
    <text evidence="10">Lacks conserved residue(s) required for the propagation of feature annotation.</text>
</comment>
<feature type="transmembrane region" description="Helical" evidence="10">
    <location>
        <begin position="192"/>
        <end position="218"/>
    </location>
</feature>
<dbReference type="eggNOG" id="ENOG502STQW">
    <property type="taxonomic scope" value="Eukaryota"/>
</dbReference>
<dbReference type="GO" id="GO:0005549">
    <property type="term" value="F:odorant binding"/>
    <property type="evidence" value="ECO:0007669"/>
    <property type="project" value="InterPro"/>
</dbReference>
<sequence>MKFLTERKTNKITKYSAKIKRLEDVPMLWFNVRILKFWSVLIDNNWRQYFSYIPFFFLNIFQILDLYYTEKEINDKIHDTYMTMIIFNTFLRAIVMVTNRRKFSESLEYMKDLYAELIMEYDFEIRQIIRKYSDMVLKVSKINLTMGILTGLGFSMFPIMAEEREFIFGMYVPYLNEYQTPWYEILLAVQSVLNLSGMCTFIPFAGMFVSFLVFAMAISKVLQYKLSKLSTEISSKLAERQIIECIKLHLKLISFIDKVNELCSIISLVDCILFVVILCIMLLSFILVKTVIQKCVIVVYMIMVFTQTFLLYYFSNETYHESLEISTAAYNIDWFNYDVETQKVLQLLLLRSQKPCAILIAKAYPINLVRLQAMLRVTYSVFTLLDKFYG</sequence>
<feature type="transmembrane region" description="Helical" evidence="10">
    <location>
        <begin position="265"/>
        <end position="288"/>
    </location>
</feature>
<dbReference type="VEuPathDB" id="VectorBase:MDOA006773"/>
<keyword evidence="5 10" id="KW-0552">Olfaction</keyword>
<dbReference type="AlphaFoldDB" id="A0A1I8MNC9"/>
<keyword evidence="7 10" id="KW-0472">Membrane</keyword>
<organism evidence="11">
    <name type="scientific">Musca domestica</name>
    <name type="common">House fly</name>
    <dbReference type="NCBI Taxonomy" id="7370"/>
    <lineage>
        <taxon>Eukaryota</taxon>
        <taxon>Metazoa</taxon>
        <taxon>Ecdysozoa</taxon>
        <taxon>Arthropoda</taxon>
        <taxon>Hexapoda</taxon>
        <taxon>Insecta</taxon>
        <taxon>Pterygota</taxon>
        <taxon>Neoptera</taxon>
        <taxon>Endopterygota</taxon>
        <taxon>Diptera</taxon>
        <taxon>Brachycera</taxon>
        <taxon>Muscomorpha</taxon>
        <taxon>Muscoidea</taxon>
        <taxon>Muscidae</taxon>
        <taxon>Musca</taxon>
    </lineage>
</organism>
<accession>A0A1I8MNC9</accession>
<name>A0A1I8MNC9_MUSDO</name>
<comment type="subcellular location">
    <subcellularLocation>
        <location evidence="1 10">Cell membrane</location>
        <topology evidence="1 10">Multi-pass membrane protein</topology>
    </subcellularLocation>
</comment>
<keyword evidence="3 10" id="KW-0716">Sensory transduction</keyword>
<dbReference type="EnsemblMetazoa" id="MDOA006773-RA">
    <property type="protein sequence ID" value="MDOA006773-PA"/>
    <property type="gene ID" value="MDOA006773"/>
</dbReference>
<dbReference type="Pfam" id="PF02949">
    <property type="entry name" value="7tm_6"/>
    <property type="match status" value="1"/>
</dbReference>
<evidence type="ECO:0000256" key="3">
    <source>
        <dbReference type="ARBA" id="ARBA00022606"/>
    </source>
</evidence>
<evidence type="ECO:0000256" key="6">
    <source>
        <dbReference type="ARBA" id="ARBA00022989"/>
    </source>
</evidence>
<feature type="transmembrane region" description="Helical" evidence="10">
    <location>
        <begin position="49"/>
        <end position="68"/>
    </location>
</feature>
<dbReference type="OrthoDB" id="7677057at2759"/>
<evidence type="ECO:0000256" key="1">
    <source>
        <dbReference type="ARBA" id="ARBA00004651"/>
    </source>
</evidence>
<dbReference type="GO" id="GO:0007165">
    <property type="term" value="P:signal transduction"/>
    <property type="evidence" value="ECO:0007669"/>
    <property type="project" value="UniProtKB-KW"/>
</dbReference>
<protein>
    <recommendedName>
        <fullName evidence="10">Odorant receptor</fullName>
    </recommendedName>
</protein>
<comment type="similarity">
    <text evidence="10">Belongs to the insect chemoreceptor superfamily. Heteromeric odorant receptor channel (TC 1.A.69) family.</text>
</comment>
<dbReference type="PANTHER" id="PTHR21137">
    <property type="entry name" value="ODORANT RECEPTOR"/>
    <property type="match status" value="1"/>
</dbReference>
<keyword evidence="9 10" id="KW-0807">Transducer</keyword>
<gene>
    <name evidence="11" type="primary">101900931</name>
</gene>
<keyword evidence="8 10" id="KW-0675">Receptor</keyword>
<dbReference type="GO" id="GO:0004984">
    <property type="term" value="F:olfactory receptor activity"/>
    <property type="evidence" value="ECO:0007669"/>
    <property type="project" value="InterPro"/>
</dbReference>
<evidence type="ECO:0000313" key="11">
    <source>
        <dbReference type="EnsemblMetazoa" id="MDOA006773-PA"/>
    </source>
</evidence>
<evidence type="ECO:0000256" key="4">
    <source>
        <dbReference type="ARBA" id="ARBA00022692"/>
    </source>
</evidence>
<evidence type="ECO:0000256" key="7">
    <source>
        <dbReference type="ARBA" id="ARBA00023136"/>
    </source>
</evidence>
<feature type="transmembrane region" description="Helical" evidence="10">
    <location>
        <begin position="295"/>
        <end position="314"/>
    </location>
</feature>
<dbReference type="PANTHER" id="PTHR21137:SF3">
    <property type="entry name" value="ODORANT RECEPTOR 30A-RELATED"/>
    <property type="match status" value="1"/>
</dbReference>
<dbReference type="InterPro" id="IPR004117">
    <property type="entry name" value="7tm6_olfct_rcpt"/>
</dbReference>
<keyword evidence="4 10" id="KW-0812">Transmembrane</keyword>
<evidence type="ECO:0000256" key="8">
    <source>
        <dbReference type="ARBA" id="ARBA00023170"/>
    </source>
</evidence>
<evidence type="ECO:0000256" key="5">
    <source>
        <dbReference type="ARBA" id="ARBA00022725"/>
    </source>
</evidence>
<feature type="transmembrane region" description="Helical" evidence="10">
    <location>
        <begin position="80"/>
        <end position="98"/>
    </location>
</feature>
<reference evidence="11" key="1">
    <citation type="submission" date="2020-05" db="UniProtKB">
        <authorList>
            <consortium name="EnsemblMetazoa"/>
        </authorList>
    </citation>
    <scope>IDENTIFICATION</scope>
    <source>
        <strain evidence="11">Aabys</strain>
    </source>
</reference>
<keyword evidence="2" id="KW-1003">Cell membrane</keyword>
<evidence type="ECO:0000256" key="10">
    <source>
        <dbReference type="RuleBase" id="RU351113"/>
    </source>
</evidence>
<evidence type="ECO:0000256" key="2">
    <source>
        <dbReference type="ARBA" id="ARBA00022475"/>
    </source>
</evidence>
<dbReference type="KEGG" id="mde:101900931"/>
<dbReference type="VEuPathDB" id="VectorBase:MDOMA2_001110"/>
<feature type="transmembrane region" description="Helical" evidence="10">
    <location>
        <begin position="142"/>
        <end position="161"/>
    </location>
</feature>
<dbReference type="GO" id="GO:0005886">
    <property type="term" value="C:plasma membrane"/>
    <property type="evidence" value="ECO:0007669"/>
    <property type="project" value="UniProtKB-SubCell"/>
</dbReference>